<proteinExistence type="predicted"/>
<evidence type="ECO:0000313" key="1">
    <source>
        <dbReference type="EMBL" id="GAG52329.1"/>
    </source>
</evidence>
<feature type="non-terminal residue" evidence="1">
    <location>
        <position position="1"/>
    </location>
</feature>
<sequence>GSLSGTTGWHTLIIGGFGTTYESARIFGSTFQKTGIA</sequence>
<comment type="caution">
    <text evidence="1">The sequence shown here is derived from an EMBL/GenBank/DDBJ whole genome shotgun (WGS) entry which is preliminary data.</text>
</comment>
<dbReference type="EMBL" id="BARS01053556">
    <property type="protein sequence ID" value="GAG52329.1"/>
    <property type="molecule type" value="Genomic_DNA"/>
</dbReference>
<organism evidence="1">
    <name type="scientific">marine sediment metagenome</name>
    <dbReference type="NCBI Taxonomy" id="412755"/>
    <lineage>
        <taxon>unclassified sequences</taxon>
        <taxon>metagenomes</taxon>
        <taxon>ecological metagenomes</taxon>
    </lineage>
</organism>
<gene>
    <name evidence="1" type="ORF">S01H1_79445</name>
</gene>
<name>X0Y919_9ZZZZ</name>
<accession>X0Y919</accession>
<reference evidence="1" key="1">
    <citation type="journal article" date="2014" name="Front. Microbiol.">
        <title>High frequency of phylogenetically diverse reductive dehalogenase-homologous genes in deep subseafloor sedimentary metagenomes.</title>
        <authorList>
            <person name="Kawai M."/>
            <person name="Futagami T."/>
            <person name="Toyoda A."/>
            <person name="Takaki Y."/>
            <person name="Nishi S."/>
            <person name="Hori S."/>
            <person name="Arai W."/>
            <person name="Tsubouchi T."/>
            <person name="Morono Y."/>
            <person name="Uchiyama I."/>
            <person name="Ito T."/>
            <person name="Fujiyama A."/>
            <person name="Inagaki F."/>
            <person name="Takami H."/>
        </authorList>
    </citation>
    <scope>NUCLEOTIDE SEQUENCE</scope>
    <source>
        <strain evidence="1">Expedition CK06-06</strain>
    </source>
</reference>
<protein>
    <submittedName>
        <fullName evidence="1">Uncharacterized protein</fullName>
    </submittedName>
</protein>
<dbReference type="AlphaFoldDB" id="X0Y919"/>